<dbReference type="AlphaFoldDB" id="A0A6M2E1Y4"/>
<dbReference type="GO" id="GO:0120147">
    <property type="term" value="F:formylglycine-generating oxidase activity"/>
    <property type="evidence" value="ECO:0007669"/>
    <property type="project" value="TreeGrafter"/>
</dbReference>
<evidence type="ECO:0000256" key="1">
    <source>
        <dbReference type="ARBA" id="ARBA00005310"/>
    </source>
</evidence>
<comment type="similarity">
    <text evidence="1">Belongs to the sulfatase-modifying factor family.</text>
</comment>
<dbReference type="Pfam" id="PF03781">
    <property type="entry name" value="FGE-sulfatase"/>
    <property type="match status" value="1"/>
</dbReference>
<dbReference type="InterPro" id="IPR051043">
    <property type="entry name" value="Sulfatase_Mod_Factor_Kinase"/>
</dbReference>
<protein>
    <submittedName>
        <fullName evidence="3">Putative sulfatase-modifying factor 1</fullName>
    </submittedName>
</protein>
<dbReference type="PANTHER" id="PTHR23150:SF19">
    <property type="entry name" value="FORMYLGLYCINE-GENERATING ENZYME"/>
    <property type="match status" value="1"/>
</dbReference>
<dbReference type="InterPro" id="IPR042095">
    <property type="entry name" value="SUMF_sf"/>
</dbReference>
<organism evidence="3">
    <name type="scientific">Xenopsylla cheopis</name>
    <name type="common">Oriental rat flea</name>
    <name type="synonym">Pulex cheopis</name>
    <dbReference type="NCBI Taxonomy" id="163159"/>
    <lineage>
        <taxon>Eukaryota</taxon>
        <taxon>Metazoa</taxon>
        <taxon>Ecdysozoa</taxon>
        <taxon>Arthropoda</taxon>
        <taxon>Hexapoda</taxon>
        <taxon>Insecta</taxon>
        <taxon>Pterygota</taxon>
        <taxon>Neoptera</taxon>
        <taxon>Endopterygota</taxon>
        <taxon>Siphonaptera</taxon>
        <taxon>Pulicidae</taxon>
        <taxon>Xenopsyllinae</taxon>
        <taxon>Xenopsylla</taxon>
    </lineage>
</organism>
<accession>A0A6M2E1Y4</accession>
<proteinExistence type="inferred from homology"/>
<sequence length="339" mass="39119">MIPAVNVRRAIVFLVYISLLVNYVFSGCGCNVNRKKPQKSLAPSQRKLFLAAVISKNTCTNVNYQYKDMTFIPGGSYQIGTDKKYFIADKEAFIRNVTLKAFYIDKYEVTNRDFNEFIKDTNYITEAENFGDSFVFKAFLSAEVQEKYEDFRVIGSPWWFKIPLTTWFNPEGPGSNIISPDRWDHPVVHVSWNDAVAYCSWRHGRLPTEWEWEVACKGKLRNKIYPWGNKLVPQGKHRMNIWQGKFPDYNSKEDGWLGTNPVGTYPPNGYDLYDITGNVWEWTSDHWNPNRLSLNERVKKGGSYLCHASYCSRYRCSARSQNTADSTAGNLGFRCCANP</sequence>
<dbReference type="EMBL" id="GIIL01008194">
    <property type="protein sequence ID" value="NOV51920.1"/>
    <property type="molecule type" value="Transcribed_RNA"/>
</dbReference>
<name>A0A6M2E1Y4_XENCH</name>
<feature type="domain" description="Sulfatase-modifying factor enzyme-like" evidence="2">
    <location>
        <begin position="66"/>
        <end position="336"/>
    </location>
</feature>
<dbReference type="PANTHER" id="PTHR23150">
    <property type="entry name" value="SULFATASE MODIFYING FACTOR 1, 2"/>
    <property type="match status" value="1"/>
</dbReference>
<dbReference type="SUPFAM" id="SSF56436">
    <property type="entry name" value="C-type lectin-like"/>
    <property type="match status" value="1"/>
</dbReference>
<reference evidence="3" key="1">
    <citation type="submission" date="2020-03" db="EMBL/GenBank/DDBJ databases">
        <title>Transcriptomic Profiling of the Digestive Tract of the Rat Flea, Xenopsylla cheopis, Following Blood Feeding and Infection with Yersinia pestis.</title>
        <authorList>
            <person name="Bland D.M."/>
            <person name="Martens C.A."/>
            <person name="Virtaneva K."/>
            <person name="Kanakabandi K."/>
            <person name="Long D."/>
            <person name="Rosenke R."/>
            <person name="Saturday G.A."/>
            <person name="Hoyt F.H."/>
            <person name="Bruno D.P."/>
            <person name="Ribeiro J.M.C."/>
            <person name="Hinnebusch J."/>
        </authorList>
    </citation>
    <scope>NUCLEOTIDE SEQUENCE</scope>
</reference>
<dbReference type="Gene3D" id="3.90.1580.10">
    <property type="entry name" value="paralog of FGE (formylglycine-generating enzyme)"/>
    <property type="match status" value="1"/>
</dbReference>
<dbReference type="InterPro" id="IPR016187">
    <property type="entry name" value="CTDL_fold"/>
</dbReference>
<evidence type="ECO:0000313" key="3">
    <source>
        <dbReference type="EMBL" id="NOV51920.1"/>
    </source>
</evidence>
<evidence type="ECO:0000259" key="2">
    <source>
        <dbReference type="Pfam" id="PF03781"/>
    </source>
</evidence>
<dbReference type="GO" id="GO:0005783">
    <property type="term" value="C:endoplasmic reticulum"/>
    <property type="evidence" value="ECO:0007669"/>
    <property type="project" value="TreeGrafter"/>
</dbReference>
<dbReference type="InterPro" id="IPR005532">
    <property type="entry name" value="SUMF_dom"/>
</dbReference>